<proteinExistence type="predicted"/>
<dbReference type="Proteomes" id="UP000192074">
    <property type="component" value="Unassembled WGS sequence"/>
</dbReference>
<organism evidence="1 2">
    <name type="scientific">Agrobacterium tumefaciens str. B6</name>
    <dbReference type="NCBI Taxonomy" id="1183423"/>
    <lineage>
        <taxon>Bacteria</taxon>
        <taxon>Pseudomonadati</taxon>
        <taxon>Pseudomonadota</taxon>
        <taxon>Alphaproteobacteria</taxon>
        <taxon>Hyphomicrobiales</taxon>
        <taxon>Rhizobiaceae</taxon>
        <taxon>Rhizobium/Agrobacterium group</taxon>
        <taxon>Agrobacterium</taxon>
        <taxon>Agrobacterium tumefaciens complex</taxon>
    </lineage>
</organism>
<sequence>MRKPVPERCIILEHEPRISRQTRSLTGGAPERLVVDGKGLETVFESKATQYGKCLAAQTRPPMFNECFHGVTSFRQYFL</sequence>
<protein>
    <submittedName>
        <fullName evidence="1">Uncharacterized protein</fullName>
    </submittedName>
</protein>
<gene>
    <name evidence="1" type="ORF">AGR4A_Cc190357</name>
</gene>
<reference evidence="1 2" key="1">
    <citation type="submission" date="2016-01" db="EMBL/GenBank/DDBJ databases">
        <authorList>
            <person name="Regsiter A."/>
            <person name="william w."/>
        </authorList>
    </citation>
    <scope>NUCLEOTIDE SEQUENCE [LARGE SCALE GENOMIC DNA]</scope>
    <source>
        <strain evidence="1 2">B6</strain>
    </source>
</reference>
<evidence type="ECO:0000313" key="2">
    <source>
        <dbReference type="Proteomes" id="UP000192074"/>
    </source>
</evidence>
<evidence type="ECO:0000313" key="1">
    <source>
        <dbReference type="EMBL" id="CVI15874.1"/>
    </source>
</evidence>
<dbReference type="EMBL" id="FCNL01000011">
    <property type="protein sequence ID" value="CVI15874.1"/>
    <property type="molecule type" value="Genomic_DNA"/>
</dbReference>
<dbReference type="AlphaFoldDB" id="A0A822UXU2"/>
<name>A0A822UXU2_AGRTU</name>
<comment type="caution">
    <text evidence="1">The sequence shown here is derived from an EMBL/GenBank/DDBJ whole genome shotgun (WGS) entry which is preliminary data.</text>
</comment>
<accession>A0A822UXU2</accession>